<evidence type="ECO:0000313" key="2">
    <source>
        <dbReference type="Proteomes" id="UP000077927"/>
    </source>
</evidence>
<sequence>MHGQRYAGEVHTTNRYDINACAIRPESASGAMRVTASLASSTTSTY</sequence>
<name>A0AAC9FQJ9_9RALS</name>
<organism evidence="1 2">
    <name type="scientific">Ralstonia insidiosa</name>
    <dbReference type="NCBI Taxonomy" id="190721"/>
    <lineage>
        <taxon>Bacteria</taxon>
        <taxon>Pseudomonadati</taxon>
        <taxon>Pseudomonadota</taxon>
        <taxon>Betaproteobacteria</taxon>
        <taxon>Burkholderiales</taxon>
        <taxon>Burkholderiaceae</taxon>
        <taxon>Ralstonia</taxon>
    </lineage>
</organism>
<protein>
    <submittedName>
        <fullName evidence="1">Uncharacterized protein</fullName>
    </submittedName>
</protein>
<dbReference type="AlphaFoldDB" id="A0AAC9FQJ9"/>
<evidence type="ECO:0000313" key="1">
    <source>
        <dbReference type="EMBL" id="ANH72707.1"/>
    </source>
</evidence>
<proteinExistence type="predicted"/>
<dbReference type="Proteomes" id="UP000077927">
    <property type="component" value="Chromosome 1"/>
</dbReference>
<dbReference type="EMBL" id="CP012605">
    <property type="protein sequence ID" value="ANH72707.1"/>
    <property type="molecule type" value="Genomic_DNA"/>
</dbReference>
<dbReference type="KEGG" id="rin:ACS15_0254"/>
<gene>
    <name evidence="1" type="ORF">ACS15_0254</name>
</gene>
<accession>A0AAC9FQJ9</accession>
<reference evidence="1 2" key="1">
    <citation type="submission" date="2015-09" db="EMBL/GenBank/DDBJ databases">
        <authorList>
            <person name="Xu Y."/>
            <person name="Nagy A."/>
            <person name="Liu N.T."/>
            <person name="Nou X."/>
        </authorList>
    </citation>
    <scope>NUCLEOTIDE SEQUENCE [LARGE SCALE GENOMIC DNA]</scope>
    <source>
        <strain evidence="1 2">FC1138</strain>
    </source>
</reference>